<proteinExistence type="predicted"/>
<keyword evidence="6" id="KW-1185">Reference proteome</keyword>
<evidence type="ECO:0000313" key="4">
    <source>
        <dbReference type="EMBL" id="BBN11989.1"/>
    </source>
</evidence>
<reference evidence="7" key="3">
    <citation type="journal article" date="2020" name="Curr. Biol.">
        <title>Chromatin organization in early land plants reveals an ancestral association between H3K27me3, transposons, and constitutive heterochromatin.</title>
        <authorList>
            <person name="Montgomery S.A."/>
            <person name="Tanizawa Y."/>
            <person name="Galik B."/>
            <person name="Wang N."/>
            <person name="Ito T."/>
            <person name="Mochizuki T."/>
            <person name="Akimcheva S."/>
            <person name="Bowman J.L."/>
            <person name="Cognat V."/>
            <person name="Marechal-Drouard L."/>
            <person name="Ekker H."/>
            <person name="Hong S.F."/>
            <person name="Kohchi T."/>
            <person name="Lin S.S."/>
            <person name="Liu L.D."/>
            <person name="Nakamura Y."/>
            <person name="Valeeva L.R."/>
            <person name="Shakirov E.V."/>
            <person name="Shippen D.E."/>
            <person name="Wei W.L."/>
            <person name="Yagura M."/>
            <person name="Yamaoka S."/>
            <person name="Yamato K.T."/>
            <person name="Liu C."/>
            <person name="Berger F."/>
        </authorList>
    </citation>
    <scope>NUCLEOTIDE SEQUENCE [LARGE SCALE GENOMIC DNA]</scope>
    <source>
        <strain evidence="7">Tak-1</strain>
    </source>
</reference>
<evidence type="ECO:0000256" key="2">
    <source>
        <dbReference type="SAM" id="SignalP"/>
    </source>
</evidence>
<keyword evidence="2" id="KW-0732">Signal</keyword>
<dbReference type="InterPro" id="IPR001024">
    <property type="entry name" value="PLAT/LH2_dom"/>
</dbReference>
<evidence type="ECO:0000259" key="3">
    <source>
        <dbReference type="PROSITE" id="PS50095"/>
    </source>
</evidence>
<dbReference type="Pfam" id="PF06232">
    <property type="entry name" value="ATS3"/>
    <property type="match status" value="1"/>
</dbReference>
<evidence type="ECO:0000256" key="1">
    <source>
        <dbReference type="PROSITE-ProRule" id="PRU00152"/>
    </source>
</evidence>
<feature type="chain" id="PRO_5042333772" description="PLAT domain-containing protein" evidence="2">
    <location>
        <begin position="23"/>
        <end position="171"/>
    </location>
</feature>
<dbReference type="SUPFAM" id="SSF49723">
    <property type="entry name" value="Lipase/lipooxygenase domain (PLAT/LH2 domain)"/>
    <property type="match status" value="1"/>
</dbReference>
<sequence>MATKSLLLALVCLSSITILAQGKCVYTIFVKTGWYPKSGTDSSISVEFFDSNRNSYKIDNLTQWGATLLDADHRYFERTQLDVFSGFGDCFDNSICGVNVTSDGSGTHHGWYCEYVEVTTSAAGRSCNNHHFEIEQWLATDAYPYSLTTYRDDCVSPSLTSAKSARLELPH</sequence>
<dbReference type="PANTHER" id="PTHR31718:SF0">
    <property type="entry name" value="PLAT DOMAIN-CONTAINING PROTEIN 2"/>
    <property type="match status" value="1"/>
</dbReference>
<reference evidence="5 6" key="1">
    <citation type="submission" date="2016-03" db="EMBL/GenBank/DDBJ databases">
        <title>Mechanisms controlling the formation of the plant cell surface in tip-growing cells are functionally conserved among land plants.</title>
        <authorList>
            <person name="Honkanen S."/>
            <person name="Jones V.A."/>
            <person name="Morieri G."/>
            <person name="Champion C."/>
            <person name="Hetherington A.J."/>
            <person name="Kelly S."/>
            <person name="Saint-Marcoux D."/>
            <person name="Proust H."/>
            <person name="Prescott H."/>
            <person name="Dolan L."/>
        </authorList>
    </citation>
    <scope>NUCLEOTIDE SEQUENCE [LARGE SCALE GENOMIC DNA]</scope>
    <source>
        <strain evidence="6">cv. Tak-1 and cv. Tak-2</strain>
        <tissue evidence="5">Whole gametophyte</tissue>
    </source>
</reference>
<comment type="caution">
    <text evidence="1">Lacks conserved residue(s) required for the propagation of feature annotation.</text>
</comment>
<dbReference type="PANTHER" id="PTHR31718">
    <property type="entry name" value="PLAT DOMAIN-CONTAINING PROTEIN"/>
    <property type="match status" value="1"/>
</dbReference>
<gene>
    <name evidence="5" type="ORF">AXG93_492s1090</name>
    <name evidence="4" type="ORF">Mp_5g16580</name>
</gene>
<dbReference type="AlphaFoldDB" id="A0A176W4K8"/>
<protein>
    <recommendedName>
        <fullName evidence="3">PLAT domain-containing protein</fullName>
    </recommendedName>
</protein>
<feature type="signal peptide" evidence="2">
    <location>
        <begin position="1"/>
        <end position="22"/>
    </location>
</feature>
<dbReference type="Gene3D" id="2.60.60.20">
    <property type="entry name" value="PLAT/LH2 domain"/>
    <property type="match status" value="1"/>
</dbReference>
<dbReference type="InterPro" id="IPR010417">
    <property type="entry name" value="Embryo-specific_ATS3"/>
</dbReference>
<dbReference type="EMBL" id="AP019870">
    <property type="protein sequence ID" value="BBN11989.1"/>
    <property type="molecule type" value="Genomic_DNA"/>
</dbReference>
<name>A0A176W4K8_MARPO</name>
<evidence type="ECO:0000313" key="6">
    <source>
        <dbReference type="Proteomes" id="UP000077202"/>
    </source>
</evidence>
<reference evidence="4" key="2">
    <citation type="journal article" date="2019" name="Curr. Biol.">
        <title>Chromatin organization in early land plants reveals an ancestral association between H3K27me3, transposons, and constitutive heterochromatin.</title>
        <authorList>
            <person name="Montgomery S.A."/>
            <person name="Tanizawa Y."/>
            <person name="Galik B."/>
            <person name="Wang N."/>
            <person name="Ito T."/>
            <person name="Mochizuki T."/>
            <person name="Akimcheva S."/>
            <person name="Bowman J."/>
            <person name="Cognat V."/>
            <person name="Drouard L."/>
            <person name="Ekker H."/>
            <person name="Houng S."/>
            <person name="Kohchi T."/>
            <person name="Lin S."/>
            <person name="Liu L.D."/>
            <person name="Nakamura Y."/>
            <person name="Valeeva L.R."/>
            <person name="Shakirov E.V."/>
            <person name="Shippen D.E."/>
            <person name="Wei W."/>
            <person name="Yagura M."/>
            <person name="Yamaoka S."/>
            <person name="Yamato K.T."/>
            <person name="Liu C."/>
            <person name="Berger F."/>
        </authorList>
    </citation>
    <scope>NUCLEOTIDE SEQUENCE [LARGE SCALE GENOMIC DNA]</scope>
    <source>
        <strain evidence="4">Tak-1</strain>
    </source>
</reference>
<evidence type="ECO:0000313" key="5">
    <source>
        <dbReference type="EMBL" id="OAE27593.1"/>
    </source>
</evidence>
<organism evidence="5 6">
    <name type="scientific">Marchantia polymorpha subsp. ruderalis</name>
    <dbReference type="NCBI Taxonomy" id="1480154"/>
    <lineage>
        <taxon>Eukaryota</taxon>
        <taxon>Viridiplantae</taxon>
        <taxon>Streptophyta</taxon>
        <taxon>Embryophyta</taxon>
        <taxon>Marchantiophyta</taxon>
        <taxon>Marchantiopsida</taxon>
        <taxon>Marchantiidae</taxon>
        <taxon>Marchantiales</taxon>
        <taxon>Marchantiaceae</taxon>
        <taxon>Marchantia</taxon>
    </lineage>
</organism>
<feature type="domain" description="PLAT" evidence="3">
    <location>
        <begin position="24"/>
        <end position="152"/>
    </location>
</feature>
<dbReference type="Proteomes" id="UP001162541">
    <property type="component" value="Chromosome 5"/>
</dbReference>
<evidence type="ECO:0000313" key="7">
    <source>
        <dbReference type="Proteomes" id="UP001162541"/>
    </source>
</evidence>
<dbReference type="Proteomes" id="UP000077202">
    <property type="component" value="Unassembled WGS sequence"/>
</dbReference>
<dbReference type="PROSITE" id="PS50095">
    <property type="entry name" value="PLAT"/>
    <property type="match status" value="1"/>
</dbReference>
<dbReference type="EMBL" id="LVLJ01001861">
    <property type="protein sequence ID" value="OAE27593.1"/>
    <property type="molecule type" value="Genomic_DNA"/>
</dbReference>
<accession>A0A176W4K8</accession>
<dbReference type="InterPro" id="IPR036392">
    <property type="entry name" value="PLAT/LH2_dom_sf"/>
</dbReference>